<dbReference type="Gramene" id="Mp8g13230.1">
    <property type="protein sequence ID" value="Mp8g13230.1.cds1"/>
    <property type="gene ID" value="Mp8g13230"/>
</dbReference>
<keyword evidence="1" id="KW-0472">Membrane</keyword>
<sequence length="121" mass="14379">MGRSVPKEPAVTVVDEVAFYPRDWEDQLLLFLTYLRFVLLALDIFLWYVHTNASKGSWPPQVIKLSRRFLALLFCLMIFDLGMFWLEIWRGYILFSLYMSTVSVTVFMGFLWFYIMKVTTP</sequence>
<organism evidence="2 3">
    <name type="scientific">Marchantia polymorpha</name>
    <name type="common">Common liverwort</name>
    <name type="synonym">Marchantia aquatica</name>
    <dbReference type="NCBI Taxonomy" id="3197"/>
    <lineage>
        <taxon>Eukaryota</taxon>
        <taxon>Viridiplantae</taxon>
        <taxon>Streptophyta</taxon>
        <taxon>Embryophyta</taxon>
        <taxon>Marchantiophyta</taxon>
        <taxon>Marchantiopsida</taxon>
        <taxon>Marchantiidae</taxon>
        <taxon>Marchantiales</taxon>
        <taxon>Marchantiaceae</taxon>
        <taxon>Marchantia</taxon>
    </lineage>
</organism>
<protein>
    <submittedName>
        <fullName evidence="2">Uncharacterized protein</fullName>
    </submittedName>
</protein>
<dbReference type="Proteomes" id="UP000244005">
    <property type="component" value="Unassembled WGS sequence"/>
</dbReference>
<keyword evidence="1" id="KW-1133">Transmembrane helix</keyword>
<evidence type="ECO:0000256" key="1">
    <source>
        <dbReference type="SAM" id="Phobius"/>
    </source>
</evidence>
<evidence type="ECO:0000313" key="3">
    <source>
        <dbReference type="Proteomes" id="UP000244005"/>
    </source>
</evidence>
<accession>A0A2R6WCD3</accession>
<feature type="transmembrane region" description="Helical" evidence="1">
    <location>
        <begin position="28"/>
        <end position="49"/>
    </location>
</feature>
<name>A0A2R6WCD3_MARPO</name>
<gene>
    <name evidence="2" type="ORF">MARPO_0110s0004</name>
</gene>
<keyword evidence="3" id="KW-1185">Reference proteome</keyword>
<feature type="transmembrane region" description="Helical" evidence="1">
    <location>
        <begin position="92"/>
        <end position="115"/>
    </location>
</feature>
<proteinExistence type="predicted"/>
<dbReference type="EMBL" id="KZ772782">
    <property type="protein sequence ID" value="PTQ31510.1"/>
    <property type="molecule type" value="Genomic_DNA"/>
</dbReference>
<dbReference type="AlphaFoldDB" id="A0A2R6WCD3"/>
<evidence type="ECO:0000313" key="2">
    <source>
        <dbReference type="EMBL" id="PTQ31510.1"/>
    </source>
</evidence>
<reference evidence="3" key="1">
    <citation type="journal article" date="2017" name="Cell">
        <title>Insights into land plant evolution garnered from the Marchantia polymorpha genome.</title>
        <authorList>
            <person name="Bowman J.L."/>
            <person name="Kohchi T."/>
            <person name="Yamato K.T."/>
            <person name="Jenkins J."/>
            <person name="Shu S."/>
            <person name="Ishizaki K."/>
            <person name="Yamaoka S."/>
            <person name="Nishihama R."/>
            <person name="Nakamura Y."/>
            <person name="Berger F."/>
            <person name="Adam C."/>
            <person name="Aki S.S."/>
            <person name="Althoff F."/>
            <person name="Araki T."/>
            <person name="Arteaga-Vazquez M.A."/>
            <person name="Balasubrmanian S."/>
            <person name="Barry K."/>
            <person name="Bauer D."/>
            <person name="Boehm C.R."/>
            <person name="Briginshaw L."/>
            <person name="Caballero-Perez J."/>
            <person name="Catarino B."/>
            <person name="Chen F."/>
            <person name="Chiyoda S."/>
            <person name="Chovatia M."/>
            <person name="Davies K.M."/>
            <person name="Delmans M."/>
            <person name="Demura T."/>
            <person name="Dierschke T."/>
            <person name="Dolan L."/>
            <person name="Dorantes-Acosta A.E."/>
            <person name="Eklund D.M."/>
            <person name="Florent S.N."/>
            <person name="Flores-Sandoval E."/>
            <person name="Fujiyama A."/>
            <person name="Fukuzawa H."/>
            <person name="Galik B."/>
            <person name="Grimanelli D."/>
            <person name="Grimwood J."/>
            <person name="Grossniklaus U."/>
            <person name="Hamada T."/>
            <person name="Haseloff J."/>
            <person name="Hetherington A.J."/>
            <person name="Higo A."/>
            <person name="Hirakawa Y."/>
            <person name="Hundley H.N."/>
            <person name="Ikeda Y."/>
            <person name="Inoue K."/>
            <person name="Inoue S.I."/>
            <person name="Ishida S."/>
            <person name="Jia Q."/>
            <person name="Kakita M."/>
            <person name="Kanazawa T."/>
            <person name="Kawai Y."/>
            <person name="Kawashima T."/>
            <person name="Kennedy M."/>
            <person name="Kinose K."/>
            <person name="Kinoshita T."/>
            <person name="Kohara Y."/>
            <person name="Koide E."/>
            <person name="Komatsu K."/>
            <person name="Kopischke S."/>
            <person name="Kubo M."/>
            <person name="Kyozuka J."/>
            <person name="Lagercrantz U."/>
            <person name="Lin S.S."/>
            <person name="Lindquist E."/>
            <person name="Lipzen A.M."/>
            <person name="Lu C.W."/>
            <person name="De Luna E."/>
            <person name="Martienssen R.A."/>
            <person name="Minamino N."/>
            <person name="Mizutani M."/>
            <person name="Mizutani M."/>
            <person name="Mochizuki N."/>
            <person name="Monte I."/>
            <person name="Mosher R."/>
            <person name="Nagasaki H."/>
            <person name="Nakagami H."/>
            <person name="Naramoto S."/>
            <person name="Nishitani K."/>
            <person name="Ohtani M."/>
            <person name="Okamoto T."/>
            <person name="Okumura M."/>
            <person name="Phillips J."/>
            <person name="Pollak B."/>
            <person name="Reinders A."/>
            <person name="Rovekamp M."/>
            <person name="Sano R."/>
            <person name="Sawa S."/>
            <person name="Schmid M.W."/>
            <person name="Shirakawa M."/>
            <person name="Solano R."/>
            <person name="Spunde A."/>
            <person name="Suetsugu N."/>
            <person name="Sugano S."/>
            <person name="Sugiyama A."/>
            <person name="Sun R."/>
            <person name="Suzuki Y."/>
            <person name="Takenaka M."/>
            <person name="Takezawa D."/>
            <person name="Tomogane H."/>
            <person name="Tsuzuki M."/>
            <person name="Ueda T."/>
            <person name="Umeda M."/>
            <person name="Ward J.M."/>
            <person name="Watanabe Y."/>
            <person name="Yazaki K."/>
            <person name="Yokoyama R."/>
            <person name="Yoshitake Y."/>
            <person name="Yotsui I."/>
            <person name="Zachgo S."/>
            <person name="Schmutz J."/>
        </authorList>
    </citation>
    <scope>NUCLEOTIDE SEQUENCE [LARGE SCALE GENOMIC DNA]</scope>
    <source>
        <strain evidence="3">Tak-1</strain>
    </source>
</reference>
<feature type="transmembrane region" description="Helical" evidence="1">
    <location>
        <begin position="69"/>
        <end position="86"/>
    </location>
</feature>
<keyword evidence="1" id="KW-0812">Transmembrane</keyword>